<dbReference type="InterPro" id="IPR011032">
    <property type="entry name" value="GroES-like_sf"/>
</dbReference>
<dbReference type="RefSeq" id="XP_016763142.1">
    <property type="nucleotide sequence ID" value="XM_016907928.1"/>
</dbReference>
<dbReference type="Pfam" id="PF08240">
    <property type="entry name" value="ADH_N"/>
    <property type="match status" value="1"/>
</dbReference>
<dbReference type="EMBL" id="KB456261">
    <property type="protein sequence ID" value="EMF15021.1"/>
    <property type="molecule type" value="Genomic_DNA"/>
</dbReference>
<feature type="transmembrane region" description="Helical" evidence="2">
    <location>
        <begin position="283"/>
        <end position="304"/>
    </location>
</feature>
<keyword evidence="2" id="KW-1133">Transmembrane helix</keyword>
<evidence type="ECO:0000259" key="3">
    <source>
        <dbReference type="Pfam" id="PF00107"/>
    </source>
</evidence>
<dbReference type="InterPro" id="IPR050129">
    <property type="entry name" value="Zn_alcohol_dh"/>
</dbReference>
<sequence length="380" mass="41308">MKAARYYGNHDIRIDQVEEPTPGEGQLIVDVEWCGICGSDLHEYLTGPSNLIPTPANPTPSGVHIPITMGHELCGRVRHPPPGSQFKHNDPVMIDPRITCRNYNHPSSSSPSSSPSPCLPCSSHLSHCCSQLGYVGGTTGFGGFGQVVVISEDRLLPLPPSISLEHAAVIEPLSVVHHAIKISSIPADSWKEKFVFVIGGGPIGFALLLILKALGAEKVMVSEPTATRRRQVSEVAWKVVDPVGENVVERVSEWTGGKGVEVVFDCAGVEVGLKSGMEVLRNYGLYVMVAVWPKPITIPCWTFLAKHITMKGTLIFADSDMEEVIAMMAAGKLAGYEKLVTGRIALDDIVKEGFEELVNHKDEHIKILVTPNRRRDSITE</sequence>
<keyword evidence="2" id="KW-0472">Membrane</keyword>
<evidence type="ECO:0000259" key="4">
    <source>
        <dbReference type="Pfam" id="PF08240"/>
    </source>
</evidence>
<dbReference type="GeneID" id="27905065"/>
<reference evidence="5 6" key="1">
    <citation type="journal article" date="2012" name="PLoS Pathog.">
        <title>Diverse lifestyles and strategies of plant pathogenesis encoded in the genomes of eighteen Dothideomycetes fungi.</title>
        <authorList>
            <person name="Ohm R.A."/>
            <person name="Feau N."/>
            <person name="Henrissat B."/>
            <person name="Schoch C.L."/>
            <person name="Horwitz B.A."/>
            <person name="Barry K.W."/>
            <person name="Condon B.J."/>
            <person name="Copeland A.C."/>
            <person name="Dhillon B."/>
            <person name="Glaser F."/>
            <person name="Hesse C.N."/>
            <person name="Kosti I."/>
            <person name="LaButti K."/>
            <person name="Lindquist E.A."/>
            <person name="Lucas S."/>
            <person name="Salamov A.A."/>
            <person name="Bradshaw R.E."/>
            <person name="Ciuffetti L."/>
            <person name="Hamelin R.C."/>
            <person name="Kema G.H.J."/>
            <person name="Lawrence C."/>
            <person name="Scott J.A."/>
            <person name="Spatafora J.W."/>
            <person name="Turgeon B.G."/>
            <person name="de Wit P.J.G.M."/>
            <person name="Zhong S."/>
            <person name="Goodwin S.B."/>
            <person name="Grigoriev I.V."/>
        </authorList>
    </citation>
    <scope>NUCLEOTIDE SEQUENCE [LARGE SCALE GENOMIC DNA]</scope>
    <source>
        <strain evidence="5 6">SO2202</strain>
    </source>
</reference>
<accession>M3C439</accession>
<organism evidence="5 6">
    <name type="scientific">Sphaerulina musiva (strain SO2202)</name>
    <name type="common">Poplar stem canker fungus</name>
    <name type="synonym">Septoria musiva</name>
    <dbReference type="NCBI Taxonomy" id="692275"/>
    <lineage>
        <taxon>Eukaryota</taxon>
        <taxon>Fungi</taxon>
        <taxon>Dikarya</taxon>
        <taxon>Ascomycota</taxon>
        <taxon>Pezizomycotina</taxon>
        <taxon>Dothideomycetes</taxon>
        <taxon>Dothideomycetidae</taxon>
        <taxon>Mycosphaerellales</taxon>
        <taxon>Mycosphaerellaceae</taxon>
        <taxon>Sphaerulina</taxon>
    </lineage>
</organism>
<dbReference type="PANTHER" id="PTHR43401:SF2">
    <property type="entry name" value="L-THREONINE 3-DEHYDROGENASE"/>
    <property type="match status" value="1"/>
</dbReference>
<protein>
    <submittedName>
        <fullName evidence="5">GroES-like protein</fullName>
    </submittedName>
</protein>
<dbReference type="AlphaFoldDB" id="M3C439"/>
<evidence type="ECO:0000313" key="5">
    <source>
        <dbReference type="EMBL" id="EMF15021.1"/>
    </source>
</evidence>
<dbReference type="InterPro" id="IPR036291">
    <property type="entry name" value="NAD(P)-bd_dom_sf"/>
</dbReference>
<dbReference type="PANTHER" id="PTHR43401">
    <property type="entry name" value="L-THREONINE 3-DEHYDROGENASE"/>
    <property type="match status" value="1"/>
</dbReference>
<dbReference type="Gene3D" id="3.90.180.10">
    <property type="entry name" value="Medium-chain alcohol dehydrogenases, catalytic domain"/>
    <property type="match status" value="1"/>
</dbReference>
<feature type="transmembrane region" description="Helical" evidence="2">
    <location>
        <begin position="194"/>
        <end position="214"/>
    </location>
</feature>
<dbReference type="InterPro" id="IPR013149">
    <property type="entry name" value="ADH-like_C"/>
</dbReference>
<dbReference type="SUPFAM" id="SSF51735">
    <property type="entry name" value="NAD(P)-binding Rossmann-fold domains"/>
    <property type="match status" value="1"/>
</dbReference>
<dbReference type="Pfam" id="PF00107">
    <property type="entry name" value="ADH_zinc_N"/>
    <property type="match status" value="1"/>
</dbReference>
<evidence type="ECO:0000256" key="1">
    <source>
        <dbReference type="ARBA" id="ARBA00023002"/>
    </source>
</evidence>
<dbReference type="OrthoDB" id="3941538at2759"/>
<keyword evidence="1" id="KW-0560">Oxidoreductase</keyword>
<keyword evidence="2" id="KW-0812">Transmembrane</keyword>
<gene>
    <name evidence="5" type="ORF">SEPMUDRAFT_161291</name>
</gene>
<dbReference type="SUPFAM" id="SSF50129">
    <property type="entry name" value="GroES-like"/>
    <property type="match status" value="1"/>
</dbReference>
<dbReference type="Gene3D" id="3.40.50.720">
    <property type="entry name" value="NAD(P)-binding Rossmann-like Domain"/>
    <property type="match status" value="1"/>
</dbReference>
<dbReference type="OMA" id="CAGGWYT"/>
<keyword evidence="6" id="KW-1185">Reference proteome</keyword>
<proteinExistence type="predicted"/>
<feature type="domain" description="Alcohol dehydrogenase-like N-terminal" evidence="4">
    <location>
        <begin position="23"/>
        <end position="159"/>
    </location>
</feature>
<dbReference type="GO" id="GO:0016491">
    <property type="term" value="F:oxidoreductase activity"/>
    <property type="evidence" value="ECO:0007669"/>
    <property type="project" value="UniProtKB-KW"/>
</dbReference>
<name>M3C439_SPHMS</name>
<dbReference type="STRING" id="692275.M3C439"/>
<evidence type="ECO:0000256" key="2">
    <source>
        <dbReference type="SAM" id="Phobius"/>
    </source>
</evidence>
<dbReference type="InterPro" id="IPR013154">
    <property type="entry name" value="ADH-like_N"/>
</dbReference>
<evidence type="ECO:0000313" key="6">
    <source>
        <dbReference type="Proteomes" id="UP000016931"/>
    </source>
</evidence>
<dbReference type="eggNOG" id="KOG0024">
    <property type="taxonomic scope" value="Eukaryota"/>
</dbReference>
<feature type="domain" description="Alcohol dehydrogenase-like C-terminal" evidence="3">
    <location>
        <begin position="202"/>
        <end position="329"/>
    </location>
</feature>
<dbReference type="HOGENOM" id="CLU_026673_11_0_1"/>
<dbReference type="Proteomes" id="UP000016931">
    <property type="component" value="Unassembled WGS sequence"/>
</dbReference>